<dbReference type="EMBL" id="VUJU01015774">
    <property type="protein sequence ID" value="KAF0692153.1"/>
    <property type="molecule type" value="Genomic_DNA"/>
</dbReference>
<comment type="caution">
    <text evidence="2">The sequence shown here is derived from an EMBL/GenBank/DDBJ whole genome shotgun (WGS) entry which is preliminary data.</text>
</comment>
<organism evidence="2 3">
    <name type="scientific">Aphis craccivora</name>
    <name type="common">Cowpea aphid</name>
    <dbReference type="NCBI Taxonomy" id="307492"/>
    <lineage>
        <taxon>Eukaryota</taxon>
        <taxon>Metazoa</taxon>
        <taxon>Ecdysozoa</taxon>
        <taxon>Arthropoda</taxon>
        <taxon>Hexapoda</taxon>
        <taxon>Insecta</taxon>
        <taxon>Pterygota</taxon>
        <taxon>Neoptera</taxon>
        <taxon>Paraneoptera</taxon>
        <taxon>Hemiptera</taxon>
        <taxon>Sternorrhyncha</taxon>
        <taxon>Aphidomorpha</taxon>
        <taxon>Aphidoidea</taxon>
        <taxon>Aphididae</taxon>
        <taxon>Aphidini</taxon>
        <taxon>Aphis</taxon>
        <taxon>Aphis</taxon>
    </lineage>
</organism>
<reference evidence="2 3" key="1">
    <citation type="submission" date="2019-08" db="EMBL/GenBank/DDBJ databases">
        <title>Whole genome of Aphis craccivora.</title>
        <authorList>
            <person name="Voronova N.V."/>
            <person name="Shulinski R.S."/>
            <person name="Bandarenka Y.V."/>
            <person name="Zhorov D.G."/>
            <person name="Warner D."/>
        </authorList>
    </citation>
    <scope>NUCLEOTIDE SEQUENCE [LARGE SCALE GENOMIC DNA]</scope>
    <source>
        <strain evidence="2">180601</strain>
        <tissue evidence="2">Whole Body</tissue>
    </source>
</reference>
<evidence type="ECO:0000313" key="2">
    <source>
        <dbReference type="EMBL" id="KAF0692153.1"/>
    </source>
</evidence>
<keyword evidence="3" id="KW-1185">Reference proteome</keyword>
<accession>A0A6G0VK92</accession>
<feature type="domain" description="Transposable element P transposase-like GTP-binding insertion" evidence="1">
    <location>
        <begin position="13"/>
        <end position="132"/>
    </location>
</feature>
<dbReference type="Pfam" id="PF21788">
    <property type="entry name" value="TNP-like_GBD"/>
    <property type="match status" value="1"/>
</dbReference>
<feature type="non-terminal residue" evidence="2">
    <location>
        <position position="1"/>
    </location>
</feature>
<dbReference type="OrthoDB" id="6590623at2759"/>
<sequence length="451" mass="52347">DGKEIIPIYDPPHLLKCIRNNLYTKDVVFTVDNIEHTASWDHIRTMYDYDKKNEIFELRTLNKLHDSHINIEKTKMKVSFAAQVLSHTVASTMKLLSDNAPKESGLSNAMGTAMFCLFMDKTFDSVNSRTINPESGKLLRSAVKENSPHVHHWNSAINTFQSMKFVNKSNGKKTIPPCLKNWIITLKSFQYLWSKLQNPLECLFGSVRSHGIRNTKPDCYQFHCSLKTLLINNFTSIKSAGNCEHDESGGALDNLKQFVKSGLNLPKLPKSSLKNEFNFLIYNPIEIVYDIHVSPISDMTIGYVSGYLARSVLKEFKFCKLCKFELISIDKSNPLIRIRDFTKKSLMHPSKKFQQLIEQMLYMTNFILPKLNQDHIGQQLILMFESIDFPLYCPKHNLKIFIYQKLKNLFIFTYVKNINRILKGIDRQTYDNRDTLKQAAHVYFLKHNRKR</sequence>
<dbReference type="AlphaFoldDB" id="A0A6G0VK92"/>
<dbReference type="InterPro" id="IPR048366">
    <property type="entry name" value="TNP-like_GBD"/>
</dbReference>
<dbReference type="Proteomes" id="UP000478052">
    <property type="component" value="Unassembled WGS sequence"/>
</dbReference>
<evidence type="ECO:0000313" key="3">
    <source>
        <dbReference type="Proteomes" id="UP000478052"/>
    </source>
</evidence>
<evidence type="ECO:0000259" key="1">
    <source>
        <dbReference type="Pfam" id="PF21788"/>
    </source>
</evidence>
<gene>
    <name evidence="2" type="ORF">FWK35_00036520</name>
</gene>
<proteinExistence type="predicted"/>
<protein>
    <recommendedName>
        <fullName evidence="1">Transposable element P transposase-like GTP-binding insertion domain-containing protein</fullName>
    </recommendedName>
</protein>
<name>A0A6G0VK92_APHCR</name>